<protein>
    <submittedName>
        <fullName evidence="1">Uncharacterized protein</fullName>
    </submittedName>
</protein>
<sequence length="112" mass="13497">MDINDVKKFMIQWNKKFPVDFWWREKHKVAFLSPEHKECSFIHQLMELQEDLLHIKKKENIEEEIYTPNIGDIFKSKGIETTSSNGEILENDLEWFREQAKMIESKENDPGR</sequence>
<organism evidence="1">
    <name type="scientific">Siphoviridae sp. ctxc31</name>
    <dbReference type="NCBI Taxonomy" id="2826520"/>
    <lineage>
        <taxon>Viruses</taxon>
        <taxon>Duplodnaviria</taxon>
        <taxon>Heunggongvirae</taxon>
        <taxon>Uroviricota</taxon>
        <taxon>Caudoviricetes</taxon>
    </lineage>
</organism>
<proteinExistence type="predicted"/>
<reference evidence="1" key="1">
    <citation type="journal article" date="2021" name="Proc. Natl. Acad. Sci. U.S.A.">
        <title>A Catalog of Tens of Thousands of Viruses from Human Metagenomes Reveals Hidden Associations with Chronic Diseases.</title>
        <authorList>
            <person name="Tisza M.J."/>
            <person name="Buck C.B."/>
        </authorList>
    </citation>
    <scope>NUCLEOTIDE SEQUENCE</scope>
    <source>
        <strain evidence="1">Ctxc31</strain>
    </source>
</reference>
<evidence type="ECO:0000313" key="1">
    <source>
        <dbReference type="EMBL" id="DAD83503.1"/>
    </source>
</evidence>
<name>A0A8S5MN63_9CAUD</name>
<accession>A0A8S5MN63</accession>
<dbReference type="EMBL" id="BK014938">
    <property type="protein sequence ID" value="DAD83503.1"/>
    <property type="molecule type" value="Genomic_DNA"/>
</dbReference>